<dbReference type="Pfam" id="PF18052">
    <property type="entry name" value="Rx_N"/>
    <property type="match status" value="1"/>
</dbReference>
<dbReference type="Gene3D" id="1.20.5.4130">
    <property type="match status" value="1"/>
</dbReference>
<evidence type="ECO:0000259" key="4">
    <source>
        <dbReference type="Pfam" id="PF18052"/>
    </source>
</evidence>
<dbReference type="EMBL" id="CM002928">
    <property type="protein sequence ID" value="KGN45110.1"/>
    <property type="molecule type" value="Genomic_DNA"/>
</dbReference>
<organism evidence="5 6">
    <name type="scientific">Cucumis sativus</name>
    <name type="common">Cucumber</name>
    <dbReference type="NCBI Taxonomy" id="3659"/>
    <lineage>
        <taxon>Eukaryota</taxon>
        <taxon>Viridiplantae</taxon>
        <taxon>Streptophyta</taxon>
        <taxon>Embryophyta</taxon>
        <taxon>Tracheophyta</taxon>
        <taxon>Spermatophyta</taxon>
        <taxon>Magnoliopsida</taxon>
        <taxon>eudicotyledons</taxon>
        <taxon>Gunneridae</taxon>
        <taxon>Pentapetalae</taxon>
        <taxon>rosids</taxon>
        <taxon>fabids</taxon>
        <taxon>Cucurbitales</taxon>
        <taxon>Cucurbitaceae</taxon>
        <taxon>Benincaseae</taxon>
        <taxon>Cucumis</taxon>
    </lineage>
</organism>
<evidence type="ECO:0000313" key="5">
    <source>
        <dbReference type="EMBL" id="KGN45110.1"/>
    </source>
</evidence>
<keyword evidence="6" id="KW-1185">Reference proteome</keyword>
<reference evidence="5 6" key="2">
    <citation type="journal article" date="2009" name="PLoS ONE">
        <title>An integrated genetic and cytogenetic map of the cucumber genome.</title>
        <authorList>
            <person name="Ren Y."/>
            <person name="Zhang Z."/>
            <person name="Liu J."/>
            <person name="Staub J.E."/>
            <person name="Han Y."/>
            <person name="Cheng Z."/>
            <person name="Li X."/>
            <person name="Lu J."/>
            <person name="Miao H."/>
            <person name="Kang H."/>
            <person name="Xie B."/>
            <person name="Gu X."/>
            <person name="Wang X."/>
            <person name="Du Y."/>
            <person name="Jin W."/>
            <person name="Huang S."/>
        </authorList>
    </citation>
    <scope>NUCLEOTIDE SEQUENCE [LARGE SCALE GENOMIC DNA]</scope>
    <source>
        <strain evidence="6">cv. 9930</strain>
    </source>
</reference>
<evidence type="ECO:0000256" key="2">
    <source>
        <dbReference type="ARBA" id="ARBA00022741"/>
    </source>
</evidence>
<reference evidence="5 6" key="4">
    <citation type="journal article" date="2011" name="BMC Genomics">
        <title>RNA-Seq improves annotation of protein-coding genes in the cucumber genome.</title>
        <authorList>
            <person name="Li Z."/>
            <person name="Zhang Z."/>
            <person name="Yan P."/>
            <person name="Huang S."/>
            <person name="Fei Z."/>
            <person name="Lin K."/>
        </authorList>
    </citation>
    <scope>NUCLEOTIDE SEQUENCE [LARGE SCALE GENOMIC DNA]</scope>
    <source>
        <strain evidence="6">cv. 9930</strain>
    </source>
</reference>
<evidence type="ECO:0000256" key="3">
    <source>
        <dbReference type="ARBA" id="ARBA00022821"/>
    </source>
</evidence>
<dbReference type="Gramene" id="KGN45110">
    <property type="protein sequence ID" value="KGN45110"/>
    <property type="gene ID" value="Csa_7G426510"/>
</dbReference>
<dbReference type="InterPro" id="IPR041118">
    <property type="entry name" value="Rx_N"/>
</dbReference>
<evidence type="ECO:0000313" key="6">
    <source>
        <dbReference type="Proteomes" id="UP000029981"/>
    </source>
</evidence>
<sequence>MAEAILFQVAGEILMKLSSQAFQRLGMLFGLKGDLNKLTTTVSTIKDVLLDAEGRQTKSHLLQNWLHKLEEALYDAEDVLDELSTEALRRELMTRDHKNAKQMLLMLKKHNFTCVKTVNHGLNTVHLIE</sequence>
<protein>
    <recommendedName>
        <fullName evidence="4">Disease resistance N-terminal domain-containing protein</fullName>
    </recommendedName>
</protein>
<feature type="domain" description="Disease resistance N-terminal" evidence="4">
    <location>
        <begin position="12"/>
        <end position="97"/>
    </location>
</feature>
<evidence type="ECO:0000256" key="1">
    <source>
        <dbReference type="ARBA" id="ARBA00022737"/>
    </source>
</evidence>
<accession>A0A0A0K603</accession>
<dbReference type="AlphaFoldDB" id="A0A0A0K603"/>
<dbReference type="GO" id="GO:0000166">
    <property type="term" value="F:nucleotide binding"/>
    <property type="evidence" value="ECO:0007669"/>
    <property type="project" value="UniProtKB-KW"/>
</dbReference>
<keyword evidence="2" id="KW-0547">Nucleotide-binding</keyword>
<name>A0A0A0K603_CUCSA</name>
<dbReference type="OMA" id="YHPKVIT"/>
<reference evidence="5 6" key="3">
    <citation type="journal article" date="2010" name="BMC Genomics">
        <title>Transcriptome sequencing and comparative analysis of cucumber flowers with different sex types.</title>
        <authorList>
            <person name="Guo S."/>
            <person name="Zheng Y."/>
            <person name="Joung J.G."/>
            <person name="Liu S."/>
            <person name="Zhang Z."/>
            <person name="Crasta O.R."/>
            <person name="Sobral B.W."/>
            <person name="Xu Y."/>
            <person name="Huang S."/>
            <person name="Fei Z."/>
        </authorList>
    </citation>
    <scope>NUCLEOTIDE SEQUENCE [LARGE SCALE GENOMIC DNA]</scope>
    <source>
        <strain evidence="6">cv. 9930</strain>
    </source>
</reference>
<keyword evidence="1" id="KW-0677">Repeat</keyword>
<dbReference type="GO" id="GO:0006952">
    <property type="term" value="P:defense response"/>
    <property type="evidence" value="ECO:0007669"/>
    <property type="project" value="UniProtKB-KW"/>
</dbReference>
<gene>
    <name evidence="5" type="ORF">Csa_7G426510</name>
</gene>
<dbReference type="Proteomes" id="UP000029981">
    <property type="component" value="Chromosome 7"/>
</dbReference>
<proteinExistence type="predicted"/>
<dbReference type="STRING" id="3659.A0A0A0K603"/>
<reference evidence="5 6" key="1">
    <citation type="journal article" date="2009" name="Nat. Genet.">
        <title>The genome of the cucumber, Cucumis sativus L.</title>
        <authorList>
            <person name="Huang S."/>
            <person name="Li R."/>
            <person name="Zhang Z."/>
            <person name="Li L."/>
            <person name="Gu X."/>
            <person name="Fan W."/>
            <person name="Lucas W.J."/>
            <person name="Wang X."/>
            <person name="Xie B."/>
            <person name="Ni P."/>
            <person name="Ren Y."/>
            <person name="Zhu H."/>
            <person name="Li J."/>
            <person name="Lin K."/>
            <person name="Jin W."/>
            <person name="Fei Z."/>
            <person name="Li G."/>
            <person name="Staub J."/>
            <person name="Kilian A."/>
            <person name="van der Vossen E.A."/>
            <person name="Wu Y."/>
            <person name="Guo J."/>
            <person name="He J."/>
            <person name="Jia Z."/>
            <person name="Ren Y."/>
            <person name="Tian G."/>
            <person name="Lu Y."/>
            <person name="Ruan J."/>
            <person name="Qian W."/>
            <person name="Wang M."/>
            <person name="Huang Q."/>
            <person name="Li B."/>
            <person name="Xuan Z."/>
            <person name="Cao J."/>
            <person name="Asan"/>
            <person name="Wu Z."/>
            <person name="Zhang J."/>
            <person name="Cai Q."/>
            <person name="Bai Y."/>
            <person name="Zhao B."/>
            <person name="Han Y."/>
            <person name="Li Y."/>
            <person name="Li X."/>
            <person name="Wang S."/>
            <person name="Shi Q."/>
            <person name="Liu S."/>
            <person name="Cho W.K."/>
            <person name="Kim J.Y."/>
            <person name="Xu Y."/>
            <person name="Heller-Uszynska K."/>
            <person name="Miao H."/>
            <person name="Cheng Z."/>
            <person name="Zhang S."/>
            <person name="Wu J."/>
            <person name="Yang Y."/>
            <person name="Kang H."/>
            <person name="Li M."/>
            <person name="Liang H."/>
            <person name="Ren X."/>
            <person name="Shi Z."/>
            <person name="Wen M."/>
            <person name="Jian M."/>
            <person name="Yang H."/>
            <person name="Zhang G."/>
            <person name="Yang Z."/>
            <person name="Chen R."/>
            <person name="Liu S."/>
            <person name="Li J."/>
            <person name="Ma L."/>
            <person name="Liu H."/>
            <person name="Zhou Y."/>
            <person name="Zhao J."/>
            <person name="Fang X."/>
            <person name="Li G."/>
            <person name="Fang L."/>
            <person name="Li Y."/>
            <person name="Liu D."/>
            <person name="Zheng H."/>
            <person name="Zhang Y."/>
            <person name="Qin N."/>
            <person name="Li Z."/>
            <person name="Yang G."/>
            <person name="Yang S."/>
            <person name="Bolund L."/>
            <person name="Kristiansen K."/>
            <person name="Zheng H."/>
            <person name="Li S."/>
            <person name="Zhang X."/>
            <person name="Yang H."/>
            <person name="Wang J."/>
            <person name="Sun R."/>
            <person name="Zhang B."/>
            <person name="Jiang S."/>
            <person name="Wang J."/>
            <person name="Du Y."/>
            <person name="Li S."/>
        </authorList>
    </citation>
    <scope>NUCLEOTIDE SEQUENCE [LARGE SCALE GENOMIC DNA]</scope>
    <source>
        <strain evidence="6">cv. 9930</strain>
    </source>
</reference>
<keyword evidence="3" id="KW-0611">Plant defense</keyword>